<dbReference type="Proteomes" id="UP001497744">
    <property type="component" value="Unassembled WGS sequence"/>
</dbReference>
<dbReference type="RefSeq" id="XP_067718292.1">
    <property type="nucleotide sequence ID" value="XM_067862191.1"/>
</dbReference>
<name>A0AAV4M1H2_BABCB</name>
<organism evidence="1 2">
    <name type="scientific">Babesia caballi</name>
    <dbReference type="NCBI Taxonomy" id="5871"/>
    <lineage>
        <taxon>Eukaryota</taxon>
        <taxon>Sar</taxon>
        <taxon>Alveolata</taxon>
        <taxon>Apicomplexa</taxon>
        <taxon>Aconoidasida</taxon>
        <taxon>Piroplasmida</taxon>
        <taxon>Babesiidae</taxon>
        <taxon>Babesia</taxon>
    </lineage>
</organism>
<reference evidence="1 2" key="1">
    <citation type="submission" date="2021-06" db="EMBL/GenBank/DDBJ databases">
        <title>Genome sequence of Babesia caballi.</title>
        <authorList>
            <person name="Yamagishi J."/>
            <person name="Kidaka T."/>
            <person name="Ochi A."/>
        </authorList>
    </citation>
    <scope>NUCLEOTIDE SEQUENCE [LARGE SCALE GENOMIC DNA]</scope>
    <source>
        <strain evidence="1">USDA-D6B2</strain>
    </source>
</reference>
<dbReference type="AlphaFoldDB" id="A0AAV4M1H2"/>
<protein>
    <submittedName>
        <fullName evidence="1">Class I SAM-dependent methyltransferase</fullName>
    </submittedName>
</protein>
<evidence type="ECO:0000313" key="2">
    <source>
        <dbReference type="Proteomes" id="UP001497744"/>
    </source>
</evidence>
<keyword evidence="2" id="KW-1185">Reference proteome</keyword>
<accession>A0AAV4M1H2</accession>
<comment type="caution">
    <text evidence="1">The sequence shown here is derived from an EMBL/GenBank/DDBJ whole genome shotgun (WGS) entry which is preliminary data.</text>
</comment>
<dbReference type="GO" id="GO:0032259">
    <property type="term" value="P:methylation"/>
    <property type="evidence" value="ECO:0007669"/>
    <property type="project" value="UniProtKB-KW"/>
</dbReference>
<dbReference type="GeneID" id="94197704"/>
<keyword evidence="1" id="KW-0808">Transferase</keyword>
<keyword evidence="1" id="KW-0489">Methyltransferase</keyword>
<evidence type="ECO:0000313" key="1">
    <source>
        <dbReference type="EMBL" id="GIX66223.1"/>
    </source>
</evidence>
<dbReference type="GO" id="GO:0008168">
    <property type="term" value="F:methyltransferase activity"/>
    <property type="evidence" value="ECO:0007669"/>
    <property type="project" value="UniProtKB-KW"/>
</dbReference>
<gene>
    <name evidence="1" type="ORF">BcabD6B2_56590</name>
</gene>
<dbReference type="EMBL" id="BPLF01000006">
    <property type="protein sequence ID" value="GIX66223.1"/>
    <property type="molecule type" value="Genomic_DNA"/>
</dbReference>
<sequence length="596" mass="61894">MVGALLEVAETKLAEVLVLLENGGSEAAAAGVLHEEVQQPGLDNVGLGKTAAQISVATLNDDASDGLRTVGESGEAEAEVHQKLTHEATLAADVGGVSEEPQQVLLHGVDAVVDGVLNLANAVLIFLEALDVVDVAQVVVVIAMSTHLVEHVLHSERGVLRGSLGGVLLKVGGQLGLLIRVLVRNGGGHGALLEPLRHGAGEVLVEQPQGALIALDGAAETRAAGDGAVYGAADVDERGGGLGQVAAQRAVYGNAGVGHGPDQVLVLGAVLGLQKVLEALRLVQGGVVHLQEAAVEQLNAVHLQVDDHVGHLLEALQKLHVRDADEVPGHAVDQGQHLGREVGEEHVVRVEEVERHGELLPRVPERAEALGVETQSAGAGYHAREDRDLEVRENGLDDEEDGAVAHAHDHGLEVAFEVEVQRLVAPVLHHVGGVQVIDKGDEHLVVVEALVVEVGLSDALQLAANVAEEGDLADDADGDEVVGASPANGAVRLLPRLGRTLDAEVDAPSSLEVLQRADVRVGAAGAVIGLRHRGLAFKPRDVADAVEVIARGRGQGEVHKVDKRRVVHRAQGEPRHQVKALLELAVGRDAAGGPVV</sequence>
<proteinExistence type="predicted"/>